<accession>A0A7W6WHL7</accession>
<protein>
    <submittedName>
        <fullName evidence="1">Uncharacterized protein</fullName>
    </submittedName>
</protein>
<dbReference type="AlphaFoldDB" id="A0A7W6WHL7"/>
<proteinExistence type="predicted"/>
<evidence type="ECO:0000313" key="2">
    <source>
        <dbReference type="Proteomes" id="UP000533641"/>
    </source>
</evidence>
<name>A0A7W6WHL7_9HYPH</name>
<reference evidence="1 2" key="1">
    <citation type="submission" date="2020-08" db="EMBL/GenBank/DDBJ databases">
        <title>Genomic Encyclopedia of Type Strains, Phase IV (KMG-V): Genome sequencing to study the core and pangenomes of soil and plant-associated prokaryotes.</title>
        <authorList>
            <person name="Whitman W."/>
        </authorList>
    </citation>
    <scope>NUCLEOTIDE SEQUENCE [LARGE SCALE GENOMIC DNA]</scope>
    <source>
        <strain evidence="1 2">SEMIA 402</strain>
    </source>
</reference>
<comment type="caution">
    <text evidence="1">The sequence shown here is derived from an EMBL/GenBank/DDBJ whole genome shotgun (WGS) entry which is preliminary data.</text>
</comment>
<evidence type="ECO:0000313" key="1">
    <source>
        <dbReference type="EMBL" id="MBB4277969.1"/>
    </source>
</evidence>
<gene>
    <name evidence="1" type="ORF">GGE12_005778</name>
</gene>
<sequence>MSVVSFGCGGRAITDTDIRFNYLFNRRKTEHFASCIGPFA</sequence>
<dbReference type="EMBL" id="JACIGM010000015">
    <property type="protein sequence ID" value="MBB4277969.1"/>
    <property type="molecule type" value="Genomic_DNA"/>
</dbReference>
<dbReference type="Proteomes" id="UP000533641">
    <property type="component" value="Unassembled WGS sequence"/>
</dbReference>
<organism evidence="1 2">
    <name type="scientific">Rhizobium mongolense</name>
    <dbReference type="NCBI Taxonomy" id="57676"/>
    <lineage>
        <taxon>Bacteria</taxon>
        <taxon>Pseudomonadati</taxon>
        <taxon>Pseudomonadota</taxon>
        <taxon>Alphaproteobacteria</taxon>
        <taxon>Hyphomicrobiales</taxon>
        <taxon>Rhizobiaceae</taxon>
        <taxon>Rhizobium/Agrobacterium group</taxon>
        <taxon>Rhizobium</taxon>
    </lineage>
</organism>